<proteinExistence type="predicted"/>
<gene>
    <name evidence="2" type="ORF">GCM10007377_13730</name>
</gene>
<dbReference type="Proteomes" id="UP000619536">
    <property type="component" value="Unassembled WGS sequence"/>
</dbReference>
<reference evidence="2" key="2">
    <citation type="submission" date="2020-09" db="EMBL/GenBank/DDBJ databases">
        <authorList>
            <person name="Sun Q."/>
            <person name="Sedlacek I."/>
        </authorList>
    </citation>
    <scope>NUCLEOTIDE SEQUENCE</scope>
    <source>
        <strain evidence="2">CCM 8606</strain>
    </source>
</reference>
<dbReference type="InterPro" id="IPR036291">
    <property type="entry name" value="NAD(P)-bd_dom_sf"/>
</dbReference>
<dbReference type="PANTHER" id="PTHR43355:SF2">
    <property type="entry name" value="FLAVIN REDUCTASE (NADPH)"/>
    <property type="match status" value="1"/>
</dbReference>
<dbReference type="RefSeq" id="WP_188355543.1">
    <property type="nucleotide sequence ID" value="NZ_BMDH01000004.1"/>
</dbReference>
<dbReference type="AlphaFoldDB" id="A0A8J3F013"/>
<feature type="domain" description="NAD(P)-binding" evidence="1">
    <location>
        <begin position="7"/>
        <end position="190"/>
    </location>
</feature>
<evidence type="ECO:0000313" key="3">
    <source>
        <dbReference type="Proteomes" id="UP000619536"/>
    </source>
</evidence>
<dbReference type="InterPro" id="IPR051606">
    <property type="entry name" value="Polyketide_Oxido-like"/>
</dbReference>
<evidence type="ECO:0000313" key="2">
    <source>
        <dbReference type="EMBL" id="GGI15001.1"/>
    </source>
</evidence>
<dbReference type="EMBL" id="BMDH01000004">
    <property type="protein sequence ID" value="GGI15001.1"/>
    <property type="molecule type" value="Genomic_DNA"/>
</dbReference>
<dbReference type="Pfam" id="PF13460">
    <property type="entry name" value="NAD_binding_10"/>
    <property type="match status" value="1"/>
</dbReference>
<evidence type="ECO:0000259" key="1">
    <source>
        <dbReference type="Pfam" id="PF13460"/>
    </source>
</evidence>
<sequence length="209" mass="22118">MNIAVIGATGMVGSSVVAEAVRRGEHVDAYSRKGDAPASELVTPHALQFADTAAVVDIINSHDVTLITVAGRDNYEAVREAHHALIEAKPQGRFIVVGGAGALQVDAHTRLFDTEQFPEAYLPEAKTFGAILDDYRAHAGALQWTMIAPAPAIAPGKRTGLLATELDTPAGEFVSSQDFAIAVVNEMEQPQHVGERFTVASVHVDAARA</sequence>
<accession>A0A8J3F013</accession>
<name>A0A8J3F013_9BIFI</name>
<protein>
    <submittedName>
        <fullName evidence="2">Putative epimerase/dehydratase</fullName>
    </submittedName>
</protein>
<dbReference type="SUPFAM" id="SSF51735">
    <property type="entry name" value="NAD(P)-binding Rossmann-fold domains"/>
    <property type="match status" value="1"/>
</dbReference>
<dbReference type="PANTHER" id="PTHR43355">
    <property type="entry name" value="FLAVIN REDUCTASE (NADPH)"/>
    <property type="match status" value="1"/>
</dbReference>
<reference evidence="2" key="1">
    <citation type="journal article" date="2014" name="Int. J. Syst. Evol. Microbiol.">
        <title>Complete genome sequence of Corynebacterium casei LMG S-19264T (=DSM 44701T), isolated from a smear-ripened cheese.</title>
        <authorList>
            <consortium name="US DOE Joint Genome Institute (JGI-PGF)"/>
            <person name="Walter F."/>
            <person name="Albersmeier A."/>
            <person name="Kalinowski J."/>
            <person name="Ruckert C."/>
        </authorList>
    </citation>
    <scope>NUCLEOTIDE SEQUENCE</scope>
    <source>
        <strain evidence="2">CCM 8606</strain>
    </source>
</reference>
<keyword evidence="3" id="KW-1185">Reference proteome</keyword>
<dbReference type="Gene3D" id="3.40.50.720">
    <property type="entry name" value="NAD(P)-binding Rossmann-like Domain"/>
    <property type="match status" value="1"/>
</dbReference>
<dbReference type="InterPro" id="IPR016040">
    <property type="entry name" value="NAD(P)-bd_dom"/>
</dbReference>
<comment type="caution">
    <text evidence="2">The sequence shown here is derived from an EMBL/GenBank/DDBJ whole genome shotgun (WGS) entry which is preliminary data.</text>
</comment>
<dbReference type="GO" id="GO:0016646">
    <property type="term" value="F:oxidoreductase activity, acting on the CH-NH group of donors, NAD or NADP as acceptor"/>
    <property type="evidence" value="ECO:0007669"/>
    <property type="project" value="TreeGrafter"/>
</dbReference>
<organism evidence="2 3">
    <name type="scientific">Galliscardovia ingluviei</name>
    <dbReference type="NCBI Taxonomy" id="1769422"/>
    <lineage>
        <taxon>Bacteria</taxon>
        <taxon>Bacillati</taxon>
        <taxon>Actinomycetota</taxon>
        <taxon>Actinomycetes</taxon>
        <taxon>Bifidobacteriales</taxon>
        <taxon>Bifidobacteriaceae</taxon>
        <taxon>Galliscardovia</taxon>
    </lineage>
</organism>